<sequence>MTFFELQQFLKRHGTIIYTGDRLGDLDLMAEEWKELYQLGLLENELYMDGRLLLKKESELEKTKRNNVTKNPIDFPES</sequence>
<reference evidence="1 2" key="1">
    <citation type="submission" date="2021-06" db="EMBL/GenBank/DDBJ databases">
        <title>Bacillus sp. RD4P76, an endophyte from a halophyte.</title>
        <authorList>
            <person name="Sun J.-Q."/>
        </authorList>
    </citation>
    <scope>NUCLEOTIDE SEQUENCE [LARGE SCALE GENOMIC DNA]</scope>
    <source>
        <strain evidence="1 2">CGMCC 1.15917</strain>
    </source>
</reference>
<dbReference type="Pfam" id="PF06014">
    <property type="entry name" value="YqgQ-like"/>
    <property type="match status" value="1"/>
</dbReference>
<organism evidence="1 2">
    <name type="scientific">Evansella tamaricis</name>
    <dbReference type="NCBI Taxonomy" id="2069301"/>
    <lineage>
        <taxon>Bacteria</taxon>
        <taxon>Bacillati</taxon>
        <taxon>Bacillota</taxon>
        <taxon>Bacilli</taxon>
        <taxon>Bacillales</taxon>
        <taxon>Bacillaceae</taxon>
        <taxon>Evansella</taxon>
    </lineage>
</organism>
<dbReference type="EMBL" id="JAHQCS010000095">
    <property type="protein sequence ID" value="MBU9712249.1"/>
    <property type="molecule type" value="Genomic_DNA"/>
</dbReference>
<accession>A0ABS6JF03</accession>
<dbReference type="InterPro" id="IPR009256">
    <property type="entry name" value="YqgQ-like"/>
</dbReference>
<name>A0ABS6JF03_9BACI</name>
<keyword evidence="2" id="KW-1185">Reference proteome</keyword>
<comment type="caution">
    <text evidence="1">The sequence shown here is derived from an EMBL/GenBank/DDBJ whole genome shotgun (WGS) entry which is preliminary data.</text>
</comment>
<gene>
    <name evidence="1" type="ORF">KS419_10895</name>
</gene>
<evidence type="ECO:0000313" key="2">
    <source>
        <dbReference type="Proteomes" id="UP000784880"/>
    </source>
</evidence>
<dbReference type="Proteomes" id="UP000784880">
    <property type="component" value="Unassembled WGS sequence"/>
</dbReference>
<proteinExistence type="predicted"/>
<dbReference type="RefSeq" id="WP_217066434.1">
    <property type="nucleotide sequence ID" value="NZ_JAHQCS010000095.1"/>
</dbReference>
<evidence type="ECO:0000313" key="1">
    <source>
        <dbReference type="EMBL" id="MBU9712249.1"/>
    </source>
</evidence>
<protein>
    <submittedName>
        <fullName evidence="1">YqgQ family protein</fullName>
    </submittedName>
</protein>